<dbReference type="Proteomes" id="UP000178449">
    <property type="component" value="Unassembled WGS sequence"/>
</dbReference>
<proteinExistence type="predicted"/>
<comment type="caution">
    <text evidence="2">The sequence shown here is derived from an EMBL/GenBank/DDBJ whole genome shotgun (WGS) entry which is preliminary data.</text>
</comment>
<organism evidence="2 3">
    <name type="scientific">Candidatus Lambdaproteobacteria bacterium RIFOXYD2_FULL_50_16</name>
    <dbReference type="NCBI Taxonomy" id="1817772"/>
    <lineage>
        <taxon>Bacteria</taxon>
        <taxon>Pseudomonadati</taxon>
        <taxon>Pseudomonadota</taxon>
        <taxon>Candidatus Lambdaproteobacteria</taxon>
    </lineage>
</organism>
<evidence type="ECO:0000259" key="1">
    <source>
        <dbReference type="Pfam" id="PF01872"/>
    </source>
</evidence>
<dbReference type="STRING" id="1817772.A2527_13930"/>
<dbReference type="PANTHER" id="PTHR38011:SF11">
    <property type="entry name" value="2,5-DIAMINO-6-RIBOSYLAMINO-4(3H)-PYRIMIDINONE 5'-PHOSPHATE REDUCTASE"/>
    <property type="match status" value="1"/>
</dbReference>
<evidence type="ECO:0000313" key="2">
    <source>
        <dbReference type="EMBL" id="OGG93032.1"/>
    </source>
</evidence>
<name>A0A1F6G4N0_9PROT</name>
<evidence type="ECO:0000313" key="3">
    <source>
        <dbReference type="Proteomes" id="UP000178449"/>
    </source>
</evidence>
<dbReference type="GO" id="GO:0009231">
    <property type="term" value="P:riboflavin biosynthetic process"/>
    <property type="evidence" value="ECO:0007669"/>
    <property type="project" value="InterPro"/>
</dbReference>
<dbReference type="InterPro" id="IPR050765">
    <property type="entry name" value="Riboflavin_Biosynth_HTPR"/>
</dbReference>
<dbReference type="PANTHER" id="PTHR38011">
    <property type="entry name" value="DIHYDROFOLATE REDUCTASE FAMILY PROTEIN (AFU_ORTHOLOGUE AFUA_8G06820)"/>
    <property type="match status" value="1"/>
</dbReference>
<dbReference type="InterPro" id="IPR024072">
    <property type="entry name" value="DHFR-like_dom_sf"/>
</dbReference>
<protein>
    <submittedName>
        <fullName evidence="2">Deaminase</fullName>
    </submittedName>
</protein>
<dbReference type="Gene3D" id="3.40.430.10">
    <property type="entry name" value="Dihydrofolate Reductase, subunit A"/>
    <property type="match status" value="1"/>
</dbReference>
<dbReference type="GO" id="GO:0008703">
    <property type="term" value="F:5-amino-6-(5-phosphoribosylamino)uracil reductase activity"/>
    <property type="evidence" value="ECO:0007669"/>
    <property type="project" value="InterPro"/>
</dbReference>
<reference evidence="2 3" key="1">
    <citation type="journal article" date="2016" name="Nat. Commun.">
        <title>Thousands of microbial genomes shed light on interconnected biogeochemical processes in an aquifer system.</title>
        <authorList>
            <person name="Anantharaman K."/>
            <person name="Brown C.T."/>
            <person name="Hug L.A."/>
            <person name="Sharon I."/>
            <person name="Castelle C.J."/>
            <person name="Probst A.J."/>
            <person name="Thomas B.C."/>
            <person name="Singh A."/>
            <person name="Wilkins M.J."/>
            <person name="Karaoz U."/>
            <person name="Brodie E.L."/>
            <person name="Williams K.H."/>
            <person name="Hubbard S.S."/>
            <person name="Banfield J.F."/>
        </authorList>
    </citation>
    <scope>NUCLEOTIDE SEQUENCE [LARGE SCALE GENOMIC DNA]</scope>
</reference>
<dbReference type="Pfam" id="PF01872">
    <property type="entry name" value="RibD_C"/>
    <property type="match status" value="1"/>
</dbReference>
<accession>A0A1F6G4N0</accession>
<dbReference type="EMBL" id="MFNE01000053">
    <property type="protein sequence ID" value="OGG93032.1"/>
    <property type="molecule type" value="Genomic_DNA"/>
</dbReference>
<sequence>MALSISVYIATSLDGFIARLDGGLDWLPGADGTSAETTEDYGYQAFMDSVDALAMGRKTFDMVQSFGQWPYGDKPVFVLTNHPLTGKIPPKVETLAGEPAALVKIWEARGLAHLYLDGGLSIQSFLRAHLVDQLILTCIPILIGQGRPLFGPLEKDLPLKHLSTQSFPSGFVQSHYRRQ</sequence>
<dbReference type="AlphaFoldDB" id="A0A1F6G4N0"/>
<gene>
    <name evidence="2" type="ORF">A2527_13930</name>
</gene>
<dbReference type="SUPFAM" id="SSF53597">
    <property type="entry name" value="Dihydrofolate reductase-like"/>
    <property type="match status" value="1"/>
</dbReference>
<feature type="domain" description="Bacterial bifunctional deaminase-reductase C-terminal" evidence="1">
    <location>
        <begin position="7"/>
        <end position="172"/>
    </location>
</feature>
<dbReference type="InterPro" id="IPR002734">
    <property type="entry name" value="RibDG_C"/>
</dbReference>